<feature type="non-terminal residue" evidence="2">
    <location>
        <position position="63"/>
    </location>
</feature>
<dbReference type="AlphaFoldDB" id="A0A699Z8X0"/>
<feature type="signal peptide" evidence="1">
    <location>
        <begin position="1"/>
        <end position="26"/>
    </location>
</feature>
<evidence type="ECO:0000256" key="1">
    <source>
        <dbReference type="SAM" id="SignalP"/>
    </source>
</evidence>
<keyword evidence="3" id="KW-1185">Reference proteome</keyword>
<gene>
    <name evidence="2" type="ORF">HaLaN_15976</name>
</gene>
<protein>
    <submittedName>
        <fullName evidence="2">Uncharacterized protein</fullName>
    </submittedName>
</protein>
<feature type="chain" id="PRO_5025646048" evidence="1">
    <location>
        <begin position="27"/>
        <end position="63"/>
    </location>
</feature>
<dbReference type="EMBL" id="BLLF01001403">
    <property type="protein sequence ID" value="GFH19083.1"/>
    <property type="molecule type" value="Genomic_DNA"/>
</dbReference>
<name>A0A699Z8X0_HAELA</name>
<reference evidence="2 3" key="1">
    <citation type="submission" date="2020-02" db="EMBL/GenBank/DDBJ databases">
        <title>Draft genome sequence of Haematococcus lacustris strain NIES-144.</title>
        <authorList>
            <person name="Morimoto D."/>
            <person name="Nakagawa S."/>
            <person name="Yoshida T."/>
            <person name="Sawayama S."/>
        </authorList>
    </citation>
    <scope>NUCLEOTIDE SEQUENCE [LARGE SCALE GENOMIC DNA]</scope>
    <source>
        <strain evidence="2 3">NIES-144</strain>
    </source>
</reference>
<dbReference type="Proteomes" id="UP000485058">
    <property type="component" value="Unassembled WGS sequence"/>
</dbReference>
<evidence type="ECO:0000313" key="3">
    <source>
        <dbReference type="Proteomes" id="UP000485058"/>
    </source>
</evidence>
<proteinExistence type="predicted"/>
<keyword evidence="1" id="KW-0732">Signal</keyword>
<evidence type="ECO:0000313" key="2">
    <source>
        <dbReference type="EMBL" id="GFH19083.1"/>
    </source>
</evidence>
<accession>A0A699Z8X0</accession>
<comment type="caution">
    <text evidence="2">The sequence shown here is derived from an EMBL/GenBank/DDBJ whole genome shotgun (WGS) entry which is preliminary data.</text>
</comment>
<sequence>MSPWPRVQLGVAFLFLALCPTPLALAAESGANGAAPNRRMLQQAQNCPMSTTDGGATAGAVLY</sequence>
<organism evidence="2 3">
    <name type="scientific">Haematococcus lacustris</name>
    <name type="common">Green alga</name>
    <name type="synonym">Haematococcus pluvialis</name>
    <dbReference type="NCBI Taxonomy" id="44745"/>
    <lineage>
        <taxon>Eukaryota</taxon>
        <taxon>Viridiplantae</taxon>
        <taxon>Chlorophyta</taxon>
        <taxon>core chlorophytes</taxon>
        <taxon>Chlorophyceae</taxon>
        <taxon>CS clade</taxon>
        <taxon>Chlamydomonadales</taxon>
        <taxon>Haematococcaceae</taxon>
        <taxon>Haematococcus</taxon>
    </lineage>
</organism>